<dbReference type="GO" id="GO:0001228">
    <property type="term" value="F:DNA-binding transcription activator activity, RNA polymerase II-specific"/>
    <property type="evidence" value="ECO:0007669"/>
    <property type="project" value="TreeGrafter"/>
</dbReference>
<feature type="region of interest" description="Disordered" evidence="4">
    <location>
        <begin position="134"/>
        <end position="157"/>
    </location>
</feature>
<evidence type="ECO:0000313" key="6">
    <source>
        <dbReference type="Proteomes" id="UP000193642"/>
    </source>
</evidence>
<dbReference type="Proteomes" id="UP000193642">
    <property type="component" value="Unassembled WGS sequence"/>
</dbReference>
<evidence type="ECO:0008006" key="7">
    <source>
        <dbReference type="Google" id="ProtNLM"/>
    </source>
</evidence>
<feature type="region of interest" description="Disordered" evidence="4">
    <location>
        <begin position="94"/>
        <end position="119"/>
    </location>
</feature>
<feature type="compositionally biased region" description="Low complexity" evidence="4">
    <location>
        <begin position="148"/>
        <end position="157"/>
    </location>
</feature>
<keyword evidence="2" id="KW-0539">Nucleus</keyword>
<organism evidence="5 6">
    <name type="scientific">Rhizoclosmatium globosum</name>
    <dbReference type="NCBI Taxonomy" id="329046"/>
    <lineage>
        <taxon>Eukaryota</taxon>
        <taxon>Fungi</taxon>
        <taxon>Fungi incertae sedis</taxon>
        <taxon>Chytridiomycota</taxon>
        <taxon>Chytridiomycota incertae sedis</taxon>
        <taxon>Chytridiomycetes</taxon>
        <taxon>Chytridiales</taxon>
        <taxon>Chytriomycetaceae</taxon>
        <taxon>Rhizoclosmatium</taxon>
    </lineage>
</organism>
<evidence type="ECO:0000313" key="5">
    <source>
        <dbReference type="EMBL" id="ORY39821.1"/>
    </source>
</evidence>
<gene>
    <name evidence="5" type="ORF">BCR33DRAFT_376167</name>
</gene>
<proteinExistence type="predicted"/>
<accession>A0A1Y2BYI7</accession>
<dbReference type="SUPFAM" id="SSF57959">
    <property type="entry name" value="Leucine zipper domain"/>
    <property type="match status" value="1"/>
</dbReference>
<feature type="coiled-coil region" evidence="3">
    <location>
        <begin position="38"/>
        <end position="72"/>
    </location>
</feature>
<dbReference type="PANTHER" id="PTHR40621">
    <property type="entry name" value="TRANSCRIPTION FACTOR KAPC-RELATED"/>
    <property type="match status" value="1"/>
</dbReference>
<dbReference type="AlphaFoldDB" id="A0A1Y2BYI7"/>
<evidence type="ECO:0000256" key="3">
    <source>
        <dbReference type="SAM" id="Coils"/>
    </source>
</evidence>
<dbReference type="EMBL" id="MCGO01000037">
    <property type="protein sequence ID" value="ORY39821.1"/>
    <property type="molecule type" value="Genomic_DNA"/>
</dbReference>
<feature type="compositionally biased region" description="Basic and acidic residues" evidence="4">
    <location>
        <begin position="1"/>
        <end position="24"/>
    </location>
</feature>
<evidence type="ECO:0000256" key="4">
    <source>
        <dbReference type="SAM" id="MobiDB-lite"/>
    </source>
</evidence>
<dbReference type="PANTHER" id="PTHR40621:SF6">
    <property type="entry name" value="AP-1-LIKE TRANSCRIPTION FACTOR YAP1-RELATED"/>
    <property type="match status" value="1"/>
</dbReference>
<comment type="subcellular location">
    <subcellularLocation>
        <location evidence="1">Nucleus</location>
    </subcellularLocation>
</comment>
<keyword evidence="6" id="KW-1185">Reference proteome</keyword>
<comment type="caution">
    <text evidence="5">The sequence shown here is derived from an EMBL/GenBank/DDBJ whole genome shotgun (WGS) entry which is preliminary data.</text>
</comment>
<feature type="region of interest" description="Disordered" evidence="4">
    <location>
        <begin position="1"/>
        <end position="26"/>
    </location>
</feature>
<dbReference type="OrthoDB" id="2593073at2759"/>
<name>A0A1Y2BYI7_9FUNG</name>
<protein>
    <recommendedName>
        <fullName evidence="7">BZIP domain-containing protein</fullName>
    </recommendedName>
</protein>
<sequence length="233" mass="25470">MHSPKADKAETRGRKRLAPDESTSKRAIQLREAQRVHREKKALYIKELEDKVRILESEIKIQSDKVRTLEQELERERVGSLVCSVCSASASASASASSRSTSTVQLQPTTTTTTAAQPTPNYLLPLHTLATLSTSSTSNGPNEAIHHSPPSSFSPTSTSTTSDLFALPLTDLDSFLNTVVPRMLTSEELYGPMNVDHARLWMKTIPSLKVSGNGDRICDLFVVRACVCVCLSV</sequence>
<dbReference type="CDD" id="cd14688">
    <property type="entry name" value="bZIP_YAP"/>
    <property type="match status" value="1"/>
</dbReference>
<dbReference type="Gene3D" id="1.20.5.170">
    <property type="match status" value="1"/>
</dbReference>
<dbReference type="GO" id="GO:0000976">
    <property type="term" value="F:transcription cis-regulatory region binding"/>
    <property type="evidence" value="ECO:0007669"/>
    <property type="project" value="InterPro"/>
</dbReference>
<dbReference type="InterPro" id="IPR046347">
    <property type="entry name" value="bZIP_sf"/>
</dbReference>
<evidence type="ECO:0000256" key="2">
    <source>
        <dbReference type="ARBA" id="ARBA00023242"/>
    </source>
</evidence>
<dbReference type="GO" id="GO:0090575">
    <property type="term" value="C:RNA polymerase II transcription regulator complex"/>
    <property type="evidence" value="ECO:0007669"/>
    <property type="project" value="TreeGrafter"/>
</dbReference>
<reference evidence="5 6" key="1">
    <citation type="submission" date="2016-07" db="EMBL/GenBank/DDBJ databases">
        <title>Pervasive Adenine N6-methylation of Active Genes in Fungi.</title>
        <authorList>
            <consortium name="DOE Joint Genome Institute"/>
            <person name="Mondo S.J."/>
            <person name="Dannebaum R.O."/>
            <person name="Kuo R.C."/>
            <person name="Labutti K."/>
            <person name="Haridas S."/>
            <person name="Kuo A."/>
            <person name="Salamov A."/>
            <person name="Ahrendt S.R."/>
            <person name="Lipzen A."/>
            <person name="Sullivan W."/>
            <person name="Andreopoulos W.B."/>
            <person name="Clum A."/>
            <person name="Lindquist E."/>
            <person name="Daum C."/>
            <person name="Ramamoorthy G.K."/>
            <person name="Gryganskyi A."/>
            <person name="Culley D."/>
            <person name="Magnuson J.K."/>
            <person name="James T.Y."/>
            <person name="O'Malley M.A."/>
            <person name="Stajich J.E."/>
            <person name="Spatafora J.W."/>
            <person name="Visel A."/>
            <person name="Grigoriev I.V."/>
        </authorList>
    </citation>
    <scope>NUCLEOTIDE SEQUENCE [LARGE SCALE GENOMIC DNA]</scope>
    <source>
        <strain evidence="5 6">JEL800</strain>
    </source>
</reference>
<dbReference type="InterPro" id="IPR050936">
    <property type="entry name" value="AP-1-like"/>
</dbReference>
<keyword evidence="3" id="KW-0175">Coiled coil</keyword>
<evidence type="ECO:0000256" key="1">
    <source>
        <dbReference type="ARBA" id="ARBA00004123"/>
    </source>
</evidence>